<evidence type="ECO:0000313" key="2">
    <source>
        <dbReference type="Proteomes" id="UP000189545"/>
    </source>
</evidence>
<dbReference type="AlphaFoldDB" id="A0A1S6HXY3"/>
<dbReference type="STRING" id="225848.Sps_05302"/>
<dbReference type="Proteomes" id="UP000189545">
    <property type="component" value="Chromosome"/>
</dbReference>
<reference evidence="1 2" key="1">
    <citation type="submission" date="2016-03" db="EMBL/GenBank/DDBJ databases">
        <title>Complete genome sequence of Shewanella psychrophila WP2, a deep sea bacterium isolated from west Pacific sediment.</title>
        <authorList>
            <person name="Xu G."/>
            <person name="Jian H."/>
        </authorList>
    </citation>
    <scope>NUCLEOTIDE SEQUENCE [LARGE SCALE GENOMIC DNA]</scope>
    <source>
        <strain evidence="1 2">WP2</strain>
    </source>
</reference>
<dbReference type="RefSeq" id="WP_077755168.1">
    <property type="nucleotide sequence ID" value="NZ_CP014782.1"/>
</dbReference>
<organism evidence="1 2">
    <name type="scientific">Shewanella psychrophila</name>
    <dbReference type="NCBI Taxonomy" id="225848"/>
    <lineage>
        <taxon>Bacteria</taxon>
        <taxon>Pseudomonadati</taxon>
        <taxon>Pseudomonadota</taxon>
        <taxon>Gammaproteobacteria</taxon>
        <taxon>Alteromonadales</taxon>
        <taxon>Shewanellaceae</taxon>
        <taxon>Shewanella</taxon>
    </lineage>
</organism>
<keyword evidence="2" id="KW-1185">Reference proteome</keyword>
<evidence type="ECO:0000313" key="1">
    <source>
        <dbReference type="EMBL" id="AQS40371.1"/>
    </source>
</evidence>
<sequence length="103" mass="11866">MPHTRVIEQLKQNLQSAYRKSIDADGKLDELKKAGHVKFNRIFTQDEGFTTNSNRFKPYVQELADELEELPTDGEKMPAALEKFVRKLGVLIQTLQAFKEQSK</sequence>
<protein>
    <recommendedName>
        <fullName evidence="3">Prephenate dehydrogenase</fullName>
    </recommendedName>
</protein>
<evidence type="ECO:0008006" key="3">
    <source>
        <dbReference type="Google" id="ProtNLM"/>
    </source>
</evidence>
<accession>A0A1S6HXY3</accession>
<name>A0A1S6HXY3_9GAMM</name>
<dbReference type="EMBL" id="CP014782">
    <property type="protein sequence ID" value="AQS40371.1"/>
    <property type="molecule type" value="Genomic_DNA"/>
</dbReference>
<dbReference type="OrthoDB" id="7067468at2"/>
<dbReference type="KEGG" id="spsw:Sps_05302"/>
<gene>
    <name evidence="1" type="ORF">Sps_05302</name>
</gene>
<proteinExistence type="predicted"/>